<proteinExistence type="predicted"/>
<dbReference type="PANTHER" id="PTHR48248:SF5">
    <property type="entry name" value="UVR DOMAIN-CONTAINING PROTEIN"/>
    <property type="match status" value="1"/>
</dbReference>
<gene>
    <name evidence="2" type="ORF">SVIM_LOCUS4140</name>
</gene>
<reference evidence="2" key="1">
    <citation type="submission" date="2019-03" db="EMBL/GenBank/DDBJ databases">
        <authorList>
            <person name="Mank J."/>
            <person name="Almeida P."/>
        </authorList>
    </citation>
    <scope>NUCLEOTIDE SEQUENCE</scope>
    <source>
        <strain evidence="2">78183</strain>
    </source>
</reference>
<evidence type="ECO:0000256" key="1">
    <source>
        <dbReference type="SAM" id="MobiDB-lite"/>
    </source>
</evidence>
<dbReference type="EMBL" id="CAADRP010000001">
    <property type="protein sequence ID" value="VFU20253.1"/>
    <property type="molecule type" value="Genomic_DNA"/>
</dbReference>
<organism evidence="2">
    <name type="scientific">Salix viminalis</name>
    <name type="common">Common osier</name>
    <name type="synonym">Basket willow</name>
    <dbReference type="NCBI Taxonomy" id="40686"/>
    <lineage>
        <taxon>Eukaryota</taxon>
        <taxon>Viridiplantae</taxon>
        <taxon>Streptophyta</taxon>
        <taxon>Embryophyta</taxon>
        <taxon>Tracheophyta</taxon>
        <taxon>Spermatophyta</taxon>
        <taxon>Magnoliopsida</taxon>
        <taxon>eudicotyledons</taxon>
        <taxon>Gunneridae</taxon>
        <taxon>Pentapetalae</taxon>
        <taxon>rosids</taxon>
        <taxon>fabids</taxon>
        <taxon>Malpighiales</taxon>
        <taxon>Salicaceae</taxon>
        <taxon>Saliceae</taxon>
        <taxon>Salix</taxon>
    </lineage>
</organism>
<dbReference type="AlphaFoldDB" id="A0A6N2JX15"/>
<accession>A0A6N2JX15</accession>
<name>A0A6N2JX15_SALVM</name>
<feature type="region of interest" description="Disordered" evidence="1">
    <location>
        <begin position="182"/>
        <end position="206"/>
    </location>
</feature>
<dbReference type="PANTHER" id="PTHR48248">
    <property type="entry name" value="UVR DOMAIN-CONTAINING PROTEIN"/>
    <property type="match status" value="1"/>
</dbReference>
<sequence length="334" mass="38567">MFQIVRARAENDAAKDATLTQTLRELMTKQNMGKTRVDHDEQTFYKISRGEDFSRNSPKTSGIVSKCMPFFVNDFVLVLDYLKQERKNNDKKLSWSVKRIGADMVEISEGQKRIREGQKETRKRIQEIIEEGAKLKEETKAISKQSSENQLRLDLMFQIVKARAEKDYAKDALLTQTLRRTKVSRGGGASQDQRVKKRKNREDKKWAKKMKMIEHSLRAVGEENEKIEQENGFKRQMLRRNQAEIKQQKAGFCDVQNKKITEQESRVGALLKEPLVQDLLARSNQLELARGAMLSPNASSDARVPSEDDAIIELKHRSEMLSKEIELLCERQVP</sequence>
<evidence type="ECO:0000313" key="2">
    <source>
        <dbReference type="EMBL" id="VFU20253.1"/>
    </source>
</evidence>
<protein>
    <submittedName>
        <fullName evidence="2">Uncharacterized protein</fullName>
    </submittedName>
</protein>